<dbReference type="PANTHER" id="PTHR43373">
    <property type="entry name" value="NA(+)/H(+) ANTIPORTER SUBUNIT"/>
    <property type="match status" value="1"/>
</dbReference>
<protein>
    <submittedName>
        <fullName evidence="4">Proton-conducting transporter membrane subunit</fullName>
    </submittedName>
</protein>
<evidence type="ECO:0000256" key="2">
    <source>
        <dbReference type="SAM" id="Phobius"/>
    </source>
</evidence>
<feature type="transmembrane region" description="Helical" evidence="2">
    <location>
        <begin position="117"/>
        <end position="135"/>
    </location>
</feature>
<keyword evidence="5" id="KW-1185">Reference proteome</keyword>
<feature type="transmembrane region" description="Helical" evidence="2">
    <location>
        <begin position="427"/>
        <end position="447"/>
    </location>
</feature>
<evidence type="ECO:0000313" key="4">
    <source>
        <dbReference type="EMBL" id="MFD1571091.1"/>
    </source>
</evidence>
<feature type="transmembrane region" description="Helical" evidence="2">
    <location>
        <begin position="243"/>
        <end position="265"/>
    </location>
</feature>
<name>A0ABD6C2T1_9EURY</name>
<feature type="compositionally biased region" description="Basic and acidic residues" evidence="1">
    <location>
        <begin position="584"/>
        <end position="616"/>
    </location>
</feature>
<evidence type="ECO:0000259" key="3">
    <source>
        <dbReference type="Pfam" id="PF00361"/>
    </source>
</evidence>
<dbReference type="InterPro" id="IPR050616">
    <property type="entry name" value="CPA3_Na-H_Antiporter_A"/>
</dbReference>
<dbReference type="InterPro" id="IPR001750">
    <property type="entry name" value="ND/Mrp_TM"/>
</dbReference>
<reference evidence="4 5" key="1">
    <citation type="journal article" date="2019" name="Int. J. Syst. Evol. Microbiol.">
        <title>The Global Catalogue of Microorganisms (GCM) 10K type strain sequencing project: providing services to taxonomists for standard genome sequencing and annotation.</title>
        <authorList>
            <consortium name="The Broad Institute Genomics Platform"/>
            <consortium name="The Broad Institute Genome Sequencing Center for Infectious Disease"/>
            <person name="Wu L."/>
            <person name="Ma J."/>
        </authorList>
    </citation>
    <scope>NUCLEOTIDE SEQUENCE [LARGE SCALE GENOMIC DNA]</scope>
    <source>
        <strain evidence="4 5">CGMCC 1.12689</strain>
    </source>
</reference>
<feature type="domain" description="NADH:quinone oxidoreductase/Mrp antiporter transmembrane" evidence="3">
    <location>
        <begin position="134"/>
        <end position="425"/>
    </location>
</feature>
<feature type="transmembrane region" description="Helical" evidence="2">
    <location>
        <begin position="82"/>
        <end position="105"/>
    </location>
</feature>
<dbReference type="Pfam" id="PF00361">
    <property type="entry name" value="Proton_antipo_M"/>
    <property type="match status" value="1"/>
</dbReference>
<dbReference type="NCBIfam" id="NF005561">
    <property type="entry name" value="PRK07234.1-1"/>
    <property type="match status" value="1"/>
</dbReference>
<keyword evidence="2" id="KW-1133">Transmembrane helix</keyword>
<proteinExistence type="predicted"/>
<dbReference type="Proteomes" id="UP001597185">
    <property type="component" value="Unassembled WGS sequence"/>
</dbReference>
<feature type="transmembrane region" description="Helical" evidence="2">
    <location>
        <begin position="37"/>
        <end position="62"/>
    </location>
</feature>
<evidence type="ECO:0000256" key="1">
    <source>
        <dbReference type="SAM" id="MobiDB-lite"/>
    </source>
</evidence>
<sequence>MIEATPSIRPLLAVLVSFVAAFFIVASYRSPNVREGWTIAAALAKFGIVASMLPAVLDGAVFEWSLGAFLPGGIEFVLRADALGMLFAFLASGLWIVTSFYSIGYMRGNDETNQTRYFAAFAVSLSATMGIAFAGNLVTIFVFYELLSIATYPLVAHDETDEARSAGRKYLAYTMFGGGVLVLAGTALVYLIAGNVSFTAGGIEELANADPGLAMLAFFLLAIGFGVKAGIMPLHQWLPEAMVAPTPVSGLLHAVAVVKSGAFGVSRVVLDVFGPELVFDLSLPLGFSAGLVLSTIGAITLTAASFIALRKDHLKQRLAYSTVSQLSYIILGLGLFGWYGLVGALLHIPAHAFMKLTLFFCAGNLHVETHTDYISEMAGIGKRMPLTMGAFTVASLGMAGIPLLAGFVSKYYMLIGGIRMGMELTPIAYYLVGALLLSGVLNIAYFWPVIYTAFFEAEDAHDAKPLVDFRPGGETRSTLPATDGRGAADDAATNGRGAADDAATDGGRPDDDDDNDATDKDDAIDEDDETAEDAADLDNIVESAEADSAVDAEDAASADGDSEIPDDSEVPDAEMDDLPTDEEGVVRPDFDTSERDFSEPAERVDTGDYAVDERPSDVNVPFGVGRDEDGRVGDAVGTADGDATDIDDHAADRDGHDDAESGGDHATDHDGRDDGDHDDHAGDHVDDHGHHGGPPPGGWERIDGVAALLGRESTWFTLGPILTAMGLAVLLGVIPYEMGFLELIELIVDTRLPEEVMHP</sequence>
<feature type="transmembrane region" description="Helical" evidence="2">
    <location>
        <begin position="213"/>
        <end position="231"/>
    </location>
</feature>
<dbReference type="PRINTS" id="PR01434">
    <property type="entry name" value="NADHDHGNASE5"/>
</dbReference>
<accession>A0ABD6C2T1</accession>
<keyword evidence="2" id="KW-0812">Transmembrane</keyword>
<keyword evidence="2" id="KW-0472">Membrane</keyword>
<feature type="transmembrane region" description="Helical" evidence="2">
    <location>
        <begin position="141"/>
        <end position="158"/>
    </location>
</feature>
<dbReference type="EMBL" id="JBHUDB010000007">
    <property type="protein sequence ID" value="MFD1571091.1"/>
    <property type="molecule type" value="Genomic_DNA"/>
</dbReference>
<feature type="transmembrane region" description="Helical" evidence="2">
    <location>
        <begin position="6"/>
        <end position="25"/>
    </location>
</feature>
<feature type="compositionally biased region" description="Low complexity" evidence="1">
    <location>
        <begin position="481"/>
        <end position="506"/>
    </location>
</feature>
<gene>
    <name evidence="4" type="ORF">ACFR9T_10900</name>
</gene>
<feature type="transmembrane region" description="Helical" evidence="2">
    <location>
        <begin position="318"/>
        <end position="339"/>
    </location>
</feature>
<feature type="transmembrane region" description="Helical" evidence="2">
    <location>
        <begin position="285"/>
        <end position="309"/>
    </location>
</feature>
<feature type="compositionally biased region" description="Acidic residues" evidence="1">
    <location>
        <begin position="522"/>
        <end position="536"/>
    </location>
</feature>
<feature type="region of interest" description="Disordered" evidence="1">
    <location>
        <begin position="465"/>
        <end position="699"/>
    </location>
</feature>
<comment type="caution">
    <text evidence="4">The sequence shown here is derived from an EMBL/GenBank/DDBJ whole genome shotgun (WGS) entry which is preliminary data.</text>
</comment>
<feature type="compositionally biased region" description="Acidic residues" evidence="1">
    <location>
        <begin position="544"/>
        <end position="583"/>
    </location>
</feature>
<dbReference type="PANTHER" id="PTHR43373:SF1">
    <property type="entry name" value="NA(+)_H(+) ANTIPORTER SUBUNIT A"/>
    <property type="match status" value="1"/>
</dbReference>
<dbReference type="AlphaFoldDB" id="A0ABD6C2T1"/>
<feature type="transmembrane region" description="Helical" evidence="2">
    <location>
        <begin position="170"/>
        <end position="193"/>
    </location>
</feature>
<feature type="transmembrane region" description="Helical" evidence="2">
    <location>
        <begin position="386"/>
        <end position="407"/>
    </location>
</feature>
<feature type="compositionally biased region" description="Basic and acidic residues" evidence="1">
    <location>
        <begin position="646"/>
        <end position="690"/>
    </location>
</feature>
<evidence type="ECO:0000313" key="5">
    <source>
        <dbReference type="Proteomes" id="UP001597185"/>
    </source>
</evidence>
<organism evidence="4 5">
    <name type="scientific">Halorubrum laminariae</name>
    <dbReference type="NCBI Taxonomy" id="1433523"/>
    <lineage>
        <taxon>Archaea</taxon>
        <taxon>Methanobacteriati</taxon>
        <taxon>Methanobacteriota</taxon>
        <taxon>Stenosarchaea group</taxon>
        <taxon>Halobacteria</taxon>
        <taxon>Halobacteriales</taxon>
        <taxon>Haloferacaceae</taxon>
        <taxon>Halorubrum</taxon>
    </lineage>
</organism>
<dbReference type="RefSeq" id="WP_256418836.1">
    <property type="nucleotide sequence ID" value="NZ_JANHDL010000009.1"/>
</dbReference>